<protein>
    <submittedName>
        <fullName evidence="1">Class I SAM-dependent methyltransferase</fullName>
    </submittedName>
</protein>
<keyword evidence="1" id="KW-0489">Methyltransferase</keyword>
<dbReference type="GO" id="GO:0032259">
    <property type="term" value="P:methylation"/>
    <property type="evidence" value="ECO:0007669"/>
    <property type="project" value="UniProtKB-KW"/>
</dbReference>
<dbReference type="PANTHER" id="PTHR43861">
    <property type="entry name" value="TRANS-ACONITATE 2-METHYLTRANSFERASE-RELATED"/>
    <property type="match status" value="1"/>
</dbReference>
<dbReference type="GO" id="GO:0008168">
    <property type="term" value="F:methyltransferase activity"/>
    <property type="evidence" value="ECO:0007669"/>
    <property type="project" value="UniProtKB-KW"/>
</dbReference>
<dbReference type="SUPFAM" id="SSF53335">
    <property type="entry name" value="S-adenosyl-L-methionine-dependent methyltransferases"/>
    <property type="match status" value="1"/>
</dbReference>
<keyword evidence="1" id="KW-0808">Transferase</keyword>
<organism evidence="1 2">
    <name type="scientific">Halobacillus salinus</name>
    <dbReference type="NCBI Taxonomy" id="192814"/>
    <lineage>
        <taxon>Bacteria</taxon>
        <taxon>Bacillati</taxon>
        <taxon>Bacillota</taxon>
        <taxon>Bacilli</taxon>
        <taxon>Bacillales</taxon>
        <taxon>Bacillaceae</taxon>
        <taxon>Halobacillus</taxon>
    </lineage>
</organism>
<proteinExistence type="predicted"/>
<dbReference type="EMBL" id="SRJC01000001">
    <property type="protein sequence ID" value="TGB04409.1"/>
    <property type="molecule type" value="Genomic_DNA"/>
</dbReference>
<gene>
    <name evidence="1" type="ORF">E4663_05280</name>
</gene>
<dbReference type="RefSeq" id="WP_135326871.1">
    <property type="nucleotide sequence ID" value="NZ_SRJC01000001.1"/>
</dbReference>
<reference evidence="1 2" key="1">
    <citation type="journal article" date="2003" name="Int. J. Syst. Evol. Microbiol.">
        <title>Halobacillus salinus sp. nov., isolated from a salt lake on the coast of the East Sea in Korea.</title>
        <authorList>
            <person name="Yoon J.H."/>
            <person name="Kang K.H."/>
            <person name="Park Y.H."/>
        </authorList>
    </citation>
    <scope>NUCLEOTIDE SEQUENCE [LARGE SCALE GENOMIC DNA]</scope>
    <source>
        <strain evidence="1 2">HSL-3</strain>
    </source>
</reference>
<keyword evidence="2" id="KW-1185">Reference proteome</keyword>
<sequence>MGYHGPEAYDQQEFFQKFQARRNRPESPNNKMEGPAIMDMIGSAHQNRVLDLGSGDGRFGVELLQNGGAYYTGIEGSLRMVEEARGVLKDLSASILNQTLEEWRPIETYDLVVSRMVLHYIDDLSPLVSKVYRSLGRGGRFIFSVQHPVITASVKSAHEAGKRSHWIVDDYFREGVRKEPWIGEEVVKYHRSIDQYVKLVRNAGFLLEDLREAEPIEDNFQDPEEFNRRQRIPLFLLISCRKGE</sequence>
<dbReference type="CDD" id="cd02440">
    <property type="entry name" value="AdoMet_MTases"/>
    <property type="match status" value="1"/>
</dbReference>
<dbReference type="InterPro" id="IPR029063">
    <property type="entry name" value="SAM-dependent_MTases_sf"/>
</dbReference>
<accession>A0A4Z0H377</accession>
<dbReference type="Pfam" id="PF13489">
    <property type="entry name" value="Methyltransf_23"/>
    <property type="match status" value="1"/>
</dbReference>
<evidence type="ECO:0000313" key="2">
    <source>
        <dbReference type="Proteomes" id="UP000297982"/>
    </source>
</evidence>
<dbReference type="Gene3D" id="3.40.50.150">
    <property type="entry name" value="Vaccinia Virus protein VP39"/>
    <property type="match status" value="1"/>
</dbReference>
<dbReference type="AlphaFoldDB" id="A0A4Z0H377"/>
<name>A0A4Z0H377_9BACI</name>
<evidence type="ECO:0000313" key="1">
    <source>
        <dbReference type="EMBL" id="TGB04409.1"/>
    </source>
</evidence>
<dbReference type="STRING" id="192814.GCA_900166575_01456"/>
<dbReference type="Proteomes" id="UP000297982">
    <property type="component" value="Unassembled WGS sequence"/>
</dbReference>
<comment type="caution">
    <text evidence="1">The sequence shown here is derived from an EMBL/GenBank/DDBJ whole genome shotgun (WGS) entry which is preliminary data.</text>
</comment>